<protein>
    <submittedName>
        <fullName evidence="2">Uncharacterized protein</fullName>
    </submittedName>
</protein>
<proteinExistence type="predicted"/>
<dbReference type="AlphaFoldDB" id="A0A7S2U9W0"/>
<feature type="compositionally biased region" description="Low complexity" evidence="1">
    <location>
        <begin position="529"/>
        <end position="538"/>
    </location>
</feature>
<feature type="compositionally biased region" description="Basic residues" evidence="1">
    <location>
        <begin position="512"/>
        <end position="526"/>
    </location>
</feature>
<name>A0A7S2U9W0_9STRA</name>
<sequence length="837" mass="95721">MKPMRGTSSSSLDRRGPNRIAMSMWCATSLILITSSRKFAFAQDTDEYITRGGLLRATSVQTSSASSRFLENVKVSKEEAEVRLELARTEQIVLTDAYARQVTRVREDNNDEFVKIQQDYLSAVPVAHDPSDPKFNPLYDALFEELTHKNEKANEEIVSEQAALSEVLVQLEGDLLELANGLDPEEEGMDLIKESLEATRNELNDEIDSLMGSSKGPICCILDNIGDYLIDDPMLNKKFSRTLESTFNEVMLQLDLNSIMVPNSTRVTHQDWLDEIRFGSEDLQIKVSPQTRGLKHGKRRQKKRRRRHQVRKLAVMLETEYTCGSLCLQTCNEKKIEALGADGMGQYCLPHSVNVQQDIVDKLNFQTQSLFANELSDLVEVFNDELGDHEAVDRRATISCTACGEWSVDQGYENYVNPDILREVHGYAIAMNKLVDQEKMRMKEFDVALDQAISLYREKKDNAAMLFTVCIGDVNEKYTRGRRKLGKSSKSGKGPVPTKRPTSRPTTTPTRKPTKTPTRRPTKRPTPRPTRIPTQRPTSELELLNNDQAVDFTAWELDLMICDNANEAAINAINVEYLDTTEKAQFKLDVQLQELAEKHEIILNGMGDYVSKLSVLVEEPLIREMEAKRELEISTRERIIERRTNMAMEVSNSITCEIHGVKVKEDLTDIEVGQFEDLFAEAMDAAFRNAEIDLIMEEFVIEEECVLTKDAEEICTPIDNYEDRRKLRKPLRSSAHYFRRMKSVRGRSVARCSYCRPRRIKADTARLSSRKLESNLAIALNELTDQMDITEWEKSDTIRDLIVKDVNEQLTKYLKRAWRTRVTSKEHFNVVCYIDED</sequence>
<evidence type="ECO:0000313" key="2">
    <source>
        <dbReference type="EMBL" id="CAD9813193.1"/>
    </source>
</evidence>
<gene>
    <name evidence="2" type="ORF">ASEP1449_LOCUS5018</name>
</gene>
<evidence type="ECO:0000256" key="1">
    <source>
        <dbReference type="SAM" id="MobiDB-lite"/>
    </source>
</evidence>
<feature type="compositionally biased region" description="Low complexity" evidence="1">
    <location>
        <begin position="488"/>
        <end position="511"/>
    </location>
</feature>
<dbReference type="EMBL" id="HBHQ01007449">
    <property type="protein sequence ID" value="CAD9813193.1"/>
    <property type="molecule type" value="Transcribed_RNA"/>
</dbReference>
<feature type="region of interest" description="Disordered" evidence="1">
    <location>
        <begin position="481"/>
        <end position="543"/>
    </location>
</feature>
<accession>A0A7S2U9W0</accession>
<reference evidence="2" key="1">
    <citation type="submission" date="2021-01" db="EMBL/GenBank/DDBJ databases">
        <authorList>
            <person name="Corre E."/>
            <person name="Pelletier E."/>
            <person name="Niang G."/>
            <person name="Scheremetjew M."/>
            <person name="Finn R."/>
            <person name="Kale V."/>
            <person name="Holt S."/>
            <person name="Cochrane G."/>
            <person name="Meng A."/>
            <person name="Brown T."/>
            <person name="Cohen L."/>
        </authorList>
    </citation>
    <scope>NUCLEOTIDE SEQUENCE</scope>
    <source>
        <strain evidence="2">CCMP2084</strain>
    </source>
</reference>
<organism evidence="2">
    <name type="scientific">Attheya septentrionalis</name>
    <dbReference type="NCBI Taxonomy" id="420275"/>
    <lineage>
        <taxon>Eukaryota</taxon>
        <taxon>Sar</taxon>
        <taxon>Stramenopiles</taxon>
        <taxon>Ochrophyta</taxon>
        <taxon>Bacillariophyta</taxon>
        <taxon>Coscinodiscophyceae</taxon>
        <taxon>Chaetocerotophycidae</taxon>
        <taxon>Chaetocerotales</taxon>
        <taxon>Attheyaceae</taxon>
        <taxon>Attheya</taxon>
    </lineage>
</organism>